<evidence type="ECO:0000256" key="2">
    <source>
        <dbReference type="ARBA" id="ARBA00004754"/>
    </source>
</evidence>
<keyword evidence="9" id="KW-1185">Reference proteome</keyword>
<dbReference type="Pfam" id="PF09349">
    <property type="entry name" value="OHCU_decarbox"/>
    <property type="match status" value="1"/>
</dbReference>
<dbReference type="InterPro" id="IPR036778">
    <property type="entry name" value="OHCU_decarboxylase_sf"/>
</dbReference>
<evidence type="ECO:0000256" key="5">
    <source>
        <dbReference type="ARBA" id="ARBA00022793"/>
    </source>
</evidence>
<sequence length="173" mass="19419">MAIDVDRLNMMSADEAREAFLQCCHSSRWAIRMETLRPFASLDELEAAADRIWDNLSEPDWLEAFRGHPKIGDVDQLRQKFAATAAMCENEQAGARSASEAVLRRLKEGNDQYQGQNGFIFIVCATGKSAGEMLALLEERLKNNRRVELANACAEQAKITKLRLRKVCTKASL</sequence>
<keyword evidence="5" id="KW-0210">Decarboxylase</keyword>
<evidence type="ECO:0000256" key="1">
    <source>
        <dbReference type="ARBA" id="ARBA00001163"/>
    </source>
</evidence>
<dbReference type="OMA" id="AHPMIGD"/>
<dbReference type="InterPro" id="IPR017595">
    <property type="entry name" value="OHCU_decarboxylase-2"/>
</dbReference>
<evidence type="ECO:0000256" key="4">
    <source>
        <dbReference type="ARBA" id="ARBA00022631"/>
    </source>
</evidence>
<dbReference type="SUPFAM" id="SSF158694">
    <property type="entry name" value="UraD-Like"/>
    <property type="match status" value="1"/>
</dbReference>
<feature type="domain" description="Oxo-4-hydroxy-4-carboxy-5-ureidoimidazoline decarboxylase" evidence="7">
    <location>
        <begin position="9"/>
        <end position="165"/>
    </location>
</feature>
<dbReference type="InterPro" id="IPR018020">
    <property type="entry name" value="OHCU_decarboxylase"/>
</dbReference>
<dbReference type="GO" id="GO:0051997">
    <property type="term" value="F:2-oxo-4-hydroxy-4-carboxy-5-ureidoimidazoline decarboxylase activity"/>
    <property type="evidence" value="ECO:0007669"/>
    <property type="project" value="UniProtKB-EC"/>
</dbReference>
<dbReference type="NCBIfam" id="TIGR03180">
    <property type="entry name" value="UraD_2"/>
    <property type="match status" value="1"/>
</dbReference>
<dbReference type="PANTHER" id="PTHR43466:SF1">
    <property type="entry name" value="2-OXO-4-HYDROXY-4-CARBOXY-5-UREIDOIMIDAZOLINE DECARBOXYLASE-RELATED"/>
    <property type="match status" value="1"/>
</dbReference>
<comment type="pathway">
    <text evidence="2">Purine metabolism; urate degradation; (S)-allantoin from urate: step 3/3.</text>
</comment>
<comment type="catalytic activity">
    <reaction evidence="1">
        <text>5-hydroxy-2-oxo-4-ureido-2,5-dihydro-1H-imidazole-5-carboxylate + H(+) = (S)-allantoin + CO2</text>
        <dbReference type="Rhea" id="RHEA:26301"/>
        <dbReference type="ChEBI" id="CHEBI:15378"/>
        <dbReference type="ChEBI" id="CHEBI:15678"/>
        <dbReference type="ChEBI" id="CHEBI:16526"/>
        <dbReference type="ChEBI" id="CHEBI:58639"/>
        <dbReference type="EC" id="4.1.1.97"/>
    </reaction>
</comment>
<dbReference type="NCBIfam" id="NF010372">
    <property type="entry name" value="PRK13798.1"/>
    <property type="match status" value="1"/>
</dbReference>
<dbReference type="OrthoDB" id="10265230at2759"/>
<protein>
    <recommendedName>
        <fullName evidence="3">2-oxo-4-hydroxy-4-carboxy-5-ureidoimidazoline decarboxylase</fullName>
        <ecNumber evidence="3">4.1.1.97</ecNumber>
    </recommendedName>
</protein>
<evidence type="ECO:0000256" key="3">
    <source>
        <dbReference type="ARBA" id="ARBA00012257"/>
    </source>
</evidence>
<evidence type="ECO:0000259" key="7">
    <source>
        <dbReference type="Pfam" id="PF09349"/>
    </source>
</evidence>
<dbReference type="Gene3D" id="1.10.3330.10">
    <property type="entry name" value="Oxo-4-hydroxy-4-carboxy-5-ureidoimidazoline decarboxylase"/>
    <property type="match status" value="1"/>
</dbReference>
<reference evidence="8 9" key="1">
    <citation type="submission" date="2014-11" db="EMBL/GenBank/DDBJ databases">
        <authorList>
            <person name="Zhu J."/>
            <person name="Qi W."/>
            <person name="Song R."/>
        </authorList>
    </citation>
    <scope>NUCLEOTIDE SEQUENCE [LARGE SCALE GENOMIC DNA]</scope>
</reference>
<keyword evidence="6" id="KW-0456">Lyase</keyword>
<evidence type="ECO:0000313" key="8">
    <source>
        <dbReference type="EMBL" id="CEM16646.1"/>
    </source>
</evidence>
<dbReference type="STRING" id="1169540.A0A0G4FQZ7"/>
<dbReference type="InParanoid" id="A0A0G4FQZ7"/>
<organism evidence="8 9">
    <name type="scientific">Vitrella brassicaformis (strain CCMP3155)</name>
    <dbReference type="NCBI Taxonomy" id="1169540"/>
    <lineage>
        <taxon>Eukaryota</taxon>
        <taxon>Sar</taxon>
        <taxon>Alveolata</taxon>
        <taxon>Colpodellida</taxon>
        <taxon>Vitrellaceae</taxon>
        <taxon>Vitrella</taxon>
    </lineage>
</organism>
<dbReference type="EMBL" id="CDMY01000480">
    <property type="protein sequence ID" value="CEM16646.1"/>
    <property type="molecule type" value="Genomic_DNA"/>
</dbReference>
<dbReference type="GO" id="GO:0005777">
    <property type="term" value="C:peroxisome"/>
    <property type="evidence" value="ECO:0007669"/>
    <property type="project" value="TreeGrafter"/>
</dbReference>
<proteinExistence type="predicted"/>
<dbReference type="PANTHER" id="PTHR43466">
    <property type="entry name" value="2-OXO-4-HYDROXY-4-CARBOXY-5-UREIDOIMIDAZOLINE DECARBOXYLASE-RELATED"/>
    <property type="match status" value="1"/>
</dbReference>
<dbReference type="Proteomes" id="UP000041254">
    <property type="component" value="Unassembled WGS sequence"/>
</dbReference>
<evidence type="ECO:0000313" key="9">
    <source>
        <dbReference type="Proteomes" id="UP000041254"/>
    </source>
</evidence>
<dbReference type="GO" id="GO:0019628">
    <property type="term" value="P:urate catabolic process"/>
    <property type="evidence" value="ECO:0007669"/>
    <property type="project" value="TreeGrafter"/>
</dbReference>
<dbReference type="EC" id="4.1.1.97" evidence="3"/>
<dbReference type="GO" id="GO:0006144">
    <property type="term" value="P:purine nucleobase metabolic process"/>
    <property type="evidence" value="ECO:0007669"/>
    <property type="project" value="UniProtKB-KW"/>
</dbReference>
<accession>A0A0G4FQZ7</accession>
<name>A0A0G4FQZ7_VITBC</name>
<dbReference type="VEuPathDB" id="CryptoDB:Vbra_15951"/>
<dbReference type="AlphaFoldDB" id="A0A0G4FQZ7"/>
<gene>
    <name evidence="8" type="ORF">Vbra_15951</name>
</gene>
<evidence type="ECO:0000256" key="6">
    <source>
        <dbReference type="ARBA" id="ARBA00023239"/>
    </source>
</evidence>
<keyword evidence="4" id="KW-0659">Purine metabolism</keyword>